<dbReference type="EMBL" id="GBXM01087401">
    <property type="protein sequence ID" value="JAH21176.1"/>
    <property type="molecule type" value="Transcribed_RNA"/>
</dbReference>
<proteinExistence type="predicted"/>
<protein>
    <submittedName>
        <fullName evidence="2">Uncharacterized protein</fullName>
    </submittedName>
</protein>
<reference evidence="2" key="1">
    <citation type="submission" date="2014-11" db="EMBL/GenBank/DDBJ databases">
        <authorList>
            <person name="Amaro Gonzalez C."/>
        </authorList>
    </citation>
    <scope>NUCLEOTIDE SEQUENCE</scope>
</reference>
<feature type="compositionally biased region" description="Polar residues" evidence="1">
    <location>
        <begin position="1"/>
        <end position="14"/>
    </location>
</feature>
<organism evidence="2">
    <name type="scientific">Anguilla anguilla</name>
    <name type="common">European freshwater eel</name>
    <name type="synonym">Muraena anguilla</name>
    <dbReference type="NCBI Taxonomy" id="7936"/>
    <lineage>
        <taxon>Eukaryota</taxon>
        <taxon>Metazoa</taxon>
        <taxon>Chordata</taxon>
        <taxon>Craniata</taxon>
        <taxon>Vertebrata</taxon>
        <taxon>Euteleostomi</taxon>
        <taxon>Actinopterygii</taxon>
        <taxon>Neopterygii</taxon>
        <taxon>Teleostei</taxon>
        <taxon>Anguilliformes</taxon>
        <taxon>Anguillidae</taxon>
        <taxon>Anguilla</taxon>
    </lineage>
</organism>
<feature type="region of interest" description="Disordered" evidence="1">
    <location>
        <begin position="1"/>
        <end position="28"/>
    </location>
</feature>
<name>A0A0E9QW31_ANGAN</name>
<evidence type="ECO:0000256" key="1">
    <source>
        <dbReference type="SAM" id="MobiDB-lite"/>
    </source>
</evidence>
<dbReference type="AlphaFoldDB" id="A0A0E9QW31"/>
<sequence>MHTHTSAYQSHTVTPQPPTPNKQANIIPLQSSPIVFSI</sequence>
<evidence type="ECO:0000313" key="2">
    <source>
        <dbReference type="EMBL" id="JAH21176.1"/>
    </source>
</evidence>
<accession>A0A0E9QW31</accession>
<reference evidence="2" key="2">
    <citation type="journal article" date="2015" name="Fish Shellfish Immunol.">
        <title>Early steps in the European eel (Anguilla anguilla)-Vibrio vulnificus interaction in the gills: Role of the RtxA13 toxin.</title>
        <authorList>
            <person name="Callol A."/>
            <person name="Pajuelo D."/>
            <person name="Ebbesson L."/>
            <person name="Teles M."/>
            <person name="MacKenzie S."/>
            <person name="Amaro C."/>
        </authorList>
    </citation>
    <scope>NUCLEOTIDE SEQUENCE</scope>
</reference>
<dbReference type="EMBL" id="GBXM01105397">
    <property type="protein sequence ID" value="JAH03180.1"/>
    <property type="molecule type" value="Transcribed_RNA"/>
</dbReference>